<keyword evidence="2" id="KW-1185">Reference proteome</keyword>
<reference evidence="1" key="1">
    <citation type="journal article" date="2020" name="Stud. Mycol.">
        <title>101 Dothideomycetes genomes: a test case for predicting lifestyles and emergence of pathogens.</title>
        <authorList>
            <person name="Haridas S."/>
            <person name="Albert R."/>
            <person name="Binder M."/>
            <person name="Bloem J."/>
            <person name="Labutti K."/>
            <person name="Salamov A."/>
            <person name="Andreopoulos B."/>
            <person name="Baker S."/>
            <person name="Barry K."/>
            <person name="Bills G."/>
            <person name="Bluhm B."/>
            <person name="Cannon C."/>
            <person name="Castanera R."/>
            <person name="Culley D."/>
            <person name="Daum C."/>
            <person name="Ezra D."/>
            <person name="Gonzalez J."/>
            <person name="Henrissat B."/>
            <person name="Kuo A."/>
            <person name="Liang C."/>
            <person name="Lipzen A."/>
            <person name="Lutzoni F."/>
            <person name="Magnuson J."/>
            <person name="Mondo S."/>
            <person name="Nolan M."/>
            <person name="Ohm R."/>
            <person name="Pangilinan J."/>
            <person name="Park H.-J."/>
            <person name="Ramirez L."/>
            <person name="Alfaro M."/>
            <person name="Sun H."/>
            <person name="Tritt A."/>
            <person name="Yoshinaga Y."/>
            <person name="Zwiers L.-H."/>
            <person name="Turgeon B."/>
            <person name="Goodwin S."/>
            <person name="Spatafora J."/>
            <person name="Crous P."/>
            <person name="Grigoriev I."/>
        </authorList>
    </citation>
    <scope>NUCLEOTIDE SEQUENCE</scope>
    <source>
        <strain evidence="1">CBS 133067</strain>
    </source>
</reference>
<protein>
    <submittedName>
        <fullName evidence="1">Uncharacterized protein</fullName>
    </submittedName>
</protein>
<evidence type="ECO:0000313" key="1">
    <source>
        <dbReference type="EMBL" id="KAF2095871.1"/>
    </source>
</evidence>
<evidence type="ECO:0000313" key="2">
    <source>
        <dbReference type="Proteomes" id="UP000799772"/>
    </source>
</evidence>
<name>A0A9P4I645_9PEZI</name>
<dbReference type="Proteomes" id="UP000799772">
    <property type="component" value="Unassembled WGS sequence"/>
</dbReference>
<gene>
    <name evidence="1" type="ORF">NA57DRAFT_78648</name>
</gene>
<accession>A0A9P4I645</accession>
<proteinExistence type="predicted"/>
<sequence>MAIPDVVDTSIANMNEATVNSGQLAIQGLSAEPSWLSDSPDFIAPTNLTGLHTNAGGLPGINGPIDANRFANFNGPTGVDEFTDVNGLAHTNGFAHFNGPNGVDEFTDINGFANFNGPTGVVGLTDANEFTFVNELADFNWPTSYNESTFADALNSVDDFMDTMATGEQLD</sequence>
<dbReference type="AlphaFoldDB" id="A0A9P4I645"/>
<organism evidence="1 2">
    <name type="scientific">Rhizodiscina lignyota</name>
    <dbReference type="NCBI Taxonomy" id="1504668"/>
    <lineage>
        <taxon>Eukaryota</taxon>
        <taxon>Fungi</taxon>
        <taxon>Dikarya</taxon>
        <taxon>Ascomycota</taxon>
        <taxon>Pezizomycotina</taxon>
        <taxon>Dothideomycetes</taxon>
        <taxon>Pleosporomycetidae</taxon>
        <taxon>Aulographales</taxon>
        <taxon>Rhizodiscinaceae</taxon>
        <taxon>Rhizodiscina</taxon>
    </lineage>
</organism>
<dbReference type="EMBL" id="ML978130">
    <property type="protein sequence ID" value="KAF2095871.1"/>
    <property type="molecule type" value="Genomic_DNA"/>
</dbReference>
<comment type="caution">
    <text evidence="1">The sequence shown here is derived from an EMBL/GenBank/DDBJ whole genome shotgun (WGS) entry which is preliminary data.</text>
</comment>